<dbReference type="InterPro" id="IPR053038">
    <property type="entry name" value="RLP_Defense"/>
</dbReference>
<dbReference type="InterPro" id="IPR032675">
    <property type="entry name" value="LRR_dom_sf"/>
</dbReference>
<dbReference type="Gene3D" id="3.80.10.10">
    <property type="entry name" value="Ribonuclease Inhibitor"/>
    <property type="match status" value="1"/>
</dbReference>
<dbReference type="PRINTS" id="PR00019">
    <property type="entry name" value="LEURICHRPT"/>
</dbReference>
<keyword evidence="2" id="KW-1185">Reference proteome</keyword>
<feature type="non-terminal residue" evidence="1">
    <location>
        <position position="367"/>
    </location>
</feature>
<dbReference type="PANTHER" id="PTHR48064">
    <property type="entry name" value="OS01G0750400 PROTEIN"/>
    <property type="match status" value="1"/>
</dbReference>
<protein>
    <submittedName>
        <fullName evidence="1">Uncharacterized protein</fullName>
    </submittedName>
</protein>
<dbReference type="Proteomes" id="UP000593577">
    <property type="component" value="Unassembled WGS sequence"/>
</dbReference>
<proteinExistence type="predicted"/>
<gene>
    <name evidence="1" type="ORF">Goari_011137</name>
</gene>
<comment type="caution">
    <text evidence="1">The sequence shown here is derived from an EMBL/GenBank/DDBJ whole genome shotgun (WGS) entry which is preliminary data.</text>
</comment>
<dbReference type="EMBL" id="JABFAA010000004">
    <property type="protein sequence ID" value="MBA0679365.1"/>
    <property type="molecule type" value="Genomic_DNA"/>
</dbReference>
<dbReference type="AlphaFoldDB" id="A0A7J8WWE0"/>
<organism evidence="1 2">
    <name type="scientific">Gossypium aridum</name>
    <name type="common">American cotton</name>
    <name type="synonym">Erioxylum aridum</name>
    <dbReference type="NCBI Taxonomy" id="34290"/>
    <lineage>
        <taxon>Eukaryota</taxon>
        <taxon>Viridiplantae</taxon>
        <taxon>Streptophyta</taxon>
        <taxon>Embryophyta</taxon>
        <taxon>Tracheophyta</taxon>
        <taxon>Spermatophyta</taxon>
        <taxon>Magnoliopsida</taxon>
        <taxon>eudicotyledons</taxon>
        <taxon>Gunneridae</taxon>
        <taxon>Pentapetalae</taxon>
        <taxon>rosids</taxon>
        <taxon>malvids</taxon>
        <taxon>Malvales</taxon>
        <taxon>Malvaceae</taxon>
        <taxon>Malvoideae</taxon>
        <taxon>Gossypium</taxon>
    </lineage>
</organism>
<dbReference type="Pfam" id="PF13855">
    <property type="entry name" value="LRR_8"/>
    <property type="match status" value="1"/>
</dbReference>
<dbReference type="SUPFAM" id="SSF52047">
    <property type="entry name" value="RNI-like"/>
    <property type="match status" value="1"/>
</dbReference>
<accession>A0A7J8WWE0</accession>
<evidence type="ECO:0000313" key="2">
    <source>
        <dbReference type="Proteomes" id="UP000593577"/>
    </source>
</evidence>
<reference evidence="1 2" key="1">
    <citation type="journal article" date="2019" name="Genome Biol. Evol.">
        <title>Insights into the evolution of the New World diploid cottons (Gossypium, subgenus Houzingenia) based on genome sequencing.</title>
        <authorList>
            <person name="Grover C.E."/>
            <person name="Arick M.A. 2nd"/>
            <person name="Thrash A."/>
            <person name="Conover J.L."/>
            <person name="Sanders W.S."/>
            <person name="Peterson D.G."/>
            <person name="Frelichowski J.E."/>
            <person name="Scheffler J.A."/>
            <person name="Scheffler B.E."/>
            <person name="Wendel J.F."/>
        </authorList>
    </citation>
    <scope>NUCLEOTIDE SEQUENCE [LARGE SCALE GENOMIC DNA]</scope>
    <source>
        <strain evidence="1">185</strain>
        <tissue evidence="1">Leaf</tissue>
    </source>
</reference>
<dbReference type="PANTHER" id="PTHR48064:SF6">
    <property type="entry name" value="RECEPTOR-LIKE PROTEIN KINASE 2"/>
    <property type="match status" value="1"/>
</dbReference>
<evidence type="ECO:0000313" key="1">
    <source>
        <dbReference type="EMBL" id="MBA0679365.1"/>
    </source>
</evidence>
<name>A0A7J8WWE0_GOSAI</name>
<dbReference type="InterPro" id="IPR001611">
    <property type="entry name" value="Leu-rich_rpt"/>
</dbReference>
<sequence length="367" mass="41371">MTSPPLCSFSNIVMSLRHRMIPHEKLQPMMSLEVLDLDGNFLKNNDLIYLKGLSSLKSLIISQNELEGSIDITELLDALSNLEELDMSENEVKEIVPIKNKDNGSLGKLKVATLNRVFTDGTASLIQLLETFSSVNTLYLSENYFNDTFSTQDQLHVSSKIEELVLDYSSLNNNILQSFGGLASLKALYLGSCGLSGTLHTQGWCDLRKLETLDLSENSLGGALPSCLANLSSLRYLDISGNQFIGKGASTALANLTSLRFMFLSRNLFEVPSIFISFANHLHLKVLFSDQNKLVRERTIQTWVPKFQLKAFRFSNCTTKELHIEIPKFLYYQNDLIMVDLSYNNFVGKFPFWLLENNTRMGAFLMK</sequence>